<dbReference type="InterPro" id="IPR000515">
    <property type="entry name" value="MetI-like"/>
</dbReference>
<dbReference type="InterPro" id="IPR051393">
    <property type="entry name" value="ABC_transporter_permease"/>
</dbReference>
<feature type="domain" description="ABC transmembrane type-1" evidence="8">
    <location>
        <begin position="72"/>
        <end position="304"/>
    </location>
</feature>
<evidence type="ECO:0000313" key="10">
    <source>
        <dbReference type="Proteomes" id="UP000886887"/>
    </source>
</evidence>
<dbReference type="AlphaFoldDB" id="A0A9D0ZAN5"/>
<proteinExistence type="inferred from homology"/>
<evidence type="ECO:0000259" key="8">
    <source>
        <dbReference type="PROSITE" id="PS50928"/>
    </source>
</evidence>
<evidence type="ECO:0000313" key="9">
    <source>
        <dbReference type="EMBL" id="HIQ72287.1"/>
    </source>
</evidence>
<dbReference type="SUPFAM" id="SSF161098">
    <property type="entry name" value="MetI-like"/>
    <property type="match status" value="1"/>
</dbReference>
<feature type="transmembrane region" description="Helical" evidence="7">
    <location>
        <begin position="219"/>
        <end position="241"/>
    </location>
</feature>
<keyword evidence="5 7" id="KW-1133">Transmembrane helix</keyword>
<evidence type="ECO:0000256" key="7">
    <source>
        <dbReference type="RuleBase" id="RU363032"/>
    </source>
</evidence>
<dbReference type="PROSITE" id="PS50928">
    <property type="entry name" value="ABC_TM1"/>
    <property type="match status" value="1"/>
</dbReference>
<evidence type="ECO:0000256" key="3">
    <source>
        <dbReference type="ARBA" id="ARBA00022475"/>
    </source>
</evidence>
<evidence type="ECO:0000256" key="1">
    <source>
        <dbReference type="ARBA" id="ARBA00004651"/>
    </source>
</evidence>
<dbReference type="Pfam" id="PF00528">
    <property type="entry name" value="BPD_transp_1"/>
    <property type="match status" value="1"/>
</dbReference>
<name>A0A9D0ZAN5_9FIRM</name>
<dbReference type="PANTHER" id="PTHR30193:SF37">
    <property type="entry name" value="INNER MEMBRANE ABC TRANSPORTER PERMEASE PROTEIN YCJO"/>
    <property type="match status" value="1"/>
</dbReference>
<feature type="transmembrane region" description="Helical" evidence="7">
    <location>
        <begin position="75"/>
        <end position="100"/>
    </location>
</feature>
<evidence type="ECO:0000256" key="5">
    <source>
        <dbReference type="ARBA" id="ARBA00022989"/>
    </source>
</evidence>
<dbReference type="Gene3D" id="1.20.58.370">
    <property type="entry name" value="MalF N-terminal region-like"/>
    <property type="match status" value="1"/>
</dbReference>
<keyword evidence="3" id="KW-1003">Cell membrane</keyword>
<comment type="similarity">
    <text evidence="7">Belongs to the binding-protein-dependent transport system permease family.</text>
</comment>
<keyword evidence="4 7" id="KW-0812">Transmembrane</keyword>
<reference evidence="9" key="1">
    <citation type="submission" date="2020-10" db="EMBL/GenBank/DDBJ databases">
        <authorList>
            <person name="Gilroy R."/>
        </authorList>
    </citation>
    <scope>NUCLEOTIDE SEQUENCE</scope>
    <source>
        <strain evidence="9">ChiSxjej2B14-6234</strain>
    </source>
</reference>
<keyword evidence="2 7" id="KW-0813">Transport</keyword>
<evidence type="ECO:0000256" key="4">
    <source>
        <dbReference type="ARBA" id="ARBA00022692"/>
    </source>
</evidence>
<keyword evidence="6 7" id="KW-0472">Membrane</keyword>
<dbReference type="Gene3D" id="1.10.3720.10">
    <property type="entry name" value="MetI-like"/>
    <property type="match status" value="1"/>
</dbReference>
<feature type="transmembrane region" description="Helical" evidence="7">
    <location>
        <begin position="286"/>
        <end position="305"/>
    </location>
</feature>
<feature type="transmembrane region" description="Helical" evidence="7">
    <location>
        <begin position="112"/>
        <end position="133"/>
    </location>
</feature>
<dbReference type="GO" id="GO:0005886">
    <property type="term" value="C:plasma membrane"/>
    <property type="evidence" value="ECO:0007669"/>
    <property type="project" value="UniProtKB-SubCell"/>
</dbReference>
<comment type="caution">
    <text evidence="9">The sequence shown here is derived from an EMBL/GenBank/DDBJ whole genome shotgun (WGS) entry which is preliminary data.</text>
</comment>
<sequence>MVDSKHQWKAWIYLAPAIALLLVFTVWPIVNTVRMAFLENYSGLKAAGGQAFAFGLGNFTKVIEYRRFVSCLKNTVLLCVWTVPISTVLALLIAVSLNAIRPLQRTLQTIFFLPYVTNSIAIGMVFAAMFNIVGSFYGTENEIVVTAGIINNIIEFFGGEPVNWINYGSTYTANLTVMIVYIVWNALPFKILVLLGGLQSINKQYYEAARVDGTPRWRVLTRITVPLLSPMLAYVIITSFIDGFKEYTSIVGIFGENMGPPDDAGRLNTMVGFIYDSLSTNSQGRASAAALILFAIILVVTLVNLRISKKRVHY</sequence>
<dbReference type="InterPro" id="IPR035906">
    <property type="entry name" value="MetI-like_sf"/>
</dbReference>
<gene>
    <name evidence="9" type="ORF">IAB73_08795</name>
</gene>
<dbReference type="Proteomes" id="UP000886887">
    <property type="component" value="Unassembled WGS sequence"/>
</dbReference>
<dbReference type="CDD" id="cd06261">
    <property type="entry name" value="TM_PBP2"/>
    <property type="match status" value="1"/>
</dbReference>
<feature type="transmembrane region" description="Helical" evidence="7">
    <location>
        <begin position="178"/>
        <end position="198"/>
    </location>
</feature>
<comment type="subcellular location">
    <subcellularLocation>
        <location evidence="1 7">Cell membrane</location>
        <topology evidence="1 7">Multi-pass membrane protein</topology>
    </subcellularLocation>
</comment>
<evidence type="ECO:0000256" key="2">
    <source>
        <dbReference type="ARBA" id="ARBA00022448"/>
    </source>
</evidence>
<evidence type="ECO:0000256" key="6">
    <source>
        <dbReference type="ARBA" id="ARBA00023136"/>
    </source>
</evidence>
<dbReference type="PANTHER" id="PTHR30193">
    <property type="entry name" value="ABC TRANSPORTER PERMEASE PROTEIN"/>
    <property type="match status" value="1"/>
</dbReference>
<dbReference type="InterPro" id="IPR035277">
    <property type="entry name" value="MalF_N"/>
</dbReference>
<reference evidence="9" key="2">
    <citation type="journal article" date="2021" name="PeerJ">
        <title>Extensive microbial diversity within the chicken gut microbiome revealed by metagenomics and culture.</title>
        <authorList>
            <person name="Gilroy R."/>
            <person name="Ravi A."/>
            <person name="Getino M."/>
            <person name="Pursley I."/>
            <person name="Horton D.L."/>
            <person name="Alikhan N.F."/>
            <person name="Baker D."/>
            <person name="Gharbi K."/>
            <person name="Hall N."/>
            <person name="Watson M."/>
            <person name="Adriaenssens E.M."/>
            <person name="Foster-Nyarko E."/>
            <person name="Jarju S."/>
            <person name="Secka A."/>
            <person name="Antonio M."/>
            <person name="Oren A."/>
            <person name="Chaudhuri R.R."/>
            <person name="La Ragione R."/>
            <person name="Hildebrand F."/>
            <person name="Pallen M.J."/>
        </authorList>
    </citation>
    <scope>NUCLEOTIDE SEQUENCE</scope>
    <source>
        <strain evidence="9">ChiSxjej2B14-6234</strain>
    </source>
</reference>
<protein>
    <submittedName>
        <fullName evidence="9">Sugar ABC transporter permease</fullName>
    </submittedName>
</protein>
<feature type="transmembrane region" description="Helical" evidence="7">
    <location>
        <begin position="12"/>
        <end position="30"/>
    </location>
</feature>
<dbReference type="GO" id="GO:0055085">
    <property type="term" value="P:transmembrane transport"/>
    <property type="evidence" value="ECO:0007669"/>
    <property type="project" value="InterPro"/>
</dbReference>
<dbReference type="EMBL" id="DVFJ01000031">
    <property type="protein sequence ID" value="HIQ72287.1"/>
    <property type="molecule type" value="Genomic_DNA"/>
</dbReference>
<accession>A0A9D0ZAN5</accession>
<organism evidence="9 10">
    <name type="scientific">Candidatus Onthenecus intestinigallinarum</name>
    <dbReference type="NCBI Taxonomy" id="2840875"/>
    <lineage>
        <taxon>Bacteria</taxon>
        <taxon>Bacillati</taxon>
        <taxon>Bacillota</taxon>
        <taxon>Clostridia</taxon>
        <taxon>Eubacteriales</taxon>
        <taxon>Candidatus Onthenecus</taxon>
    </lineage>
</organism>